<evidence type="ECO:0000313" key="2">
    <source>
        <dbReference type="Proteomes" id="UP000306319"/>
    </source>
</evidence>
<name>A0AC61RJQ3_9BACT</name>
<evidence type="ECO:0000313" key="1">
    <source>
        <dbReference type="EMBL" id="TGY80216.1"/>
    </source>
</evidence>
<proteinExistence type="predicted"/>
<reference evidence="1" key="1">
    <citation type="submission" date="2019-04" db="EMBL/GenBank/DDBJ databases">
        <title>Microbes associate with the intestines of laboratory mice.</title>
        <authorList>
            <person name="Navarre W."/>
            <person name="Wong E."/>
            <person name="Huang K."/>
            <person name="Tropini C."/>
            <person name="Ng K."/>
            <person name="Yu B."/>
        </authorList>
    </citation>
    <scope>NUCLEOTIDE SEQUENCE</scope>
    <source>
        <strain evidence="1">NM04_E33</strain>
    </source>
</reference>
<protein>
    <submittedName>
        <fullName evidence="1">Zeta toxin</fullName>
    </submittedName>
</protein>
<dbReference type="EMBL" id="SRYB01000003">
    <property type="protein sequence ID" value="TGY80216.1"/>
    <property type="molecule type" value="Genomic_DNA"/>
</dbReference>
<gene>
    <name evidence="1" type="ORF">E5331_02965</name>
</gene>
<sequence>MPNLYIIAGCNGAGKTTASFNVLPQILDCKEFVNADEIAKGISPFDPESVAIQAGKLMLHRIQTLLAISVSFAIETTLATRSYQTLVRRAQEKGYTVQLLFFWLESPQMACERVAQRVSEGGHNIPIPTIYQRYHSGLCNLFDIYIPIVDYWALYDNNLQTKLIADSESIRDLQLFNKIKEGHVRTR</sequence>
<comment type="caution">
    <text evidence="1">The sequence shown here is derived from an EMBL/GenBank/DDBJ whole genome shotgun (WGS) entry which is preliminary data.</text>
</comment>
<organism evidence="1 2">
    <name type="scientific">Lepagella muris</name>
    <dbReference type="NCBI Taxonomy" id="3032870"/>
    <lineage>
        <taxon>Bacteria</taxon>
        <taxon>Pseudomonadati</taxon>
        <taxon>Bacteroidota</taxon>
        <taxon>Bacteroidia</taxon>
        <taxon>Bacteroidales</taxon>
        <taxon>Muribaculaceae</taxon>
        <taxon>Lepagella</taxon>
    </lineage>
</organism>
<dbReference type="Proteomes" id="UP000306319">
    <property type="component" value="Unassembled WGS sequence"/>
</dbReference>
<accession>A0AC61RJQ3</accession>
<keyword evidence="2" id="KW-1185">Reference proteome</keyword>